<dbReference type="GO" id="GO:0008234">
    <property type="term" value="F:cysteine-type peptidase activity"/>
    <property type="evidence" value="ECO:0007669"/>
    <property type="project" value="UniProtKB-KW"/>
</dbReference>
<keyword evidence="4" id="KW-0378">Hydrolase</keyword>
<dbReference type="InterPro" id="IPR038765">
    <property type="entry name" value="Papain-like_cys_pep_sf"/>
</dbReference>
<reference evidence="10 11" key="1">
    <citation type="journal article" date="2018" name="Gigascience">
        <title>Genomes of trombidid mites reveal novel predicted allergens and laterally-transferred genes associated with secondary metabolism.</title>
        <authorList>
            <person name="Dong X."/>
            <person name="Chaisiri K."/>
            <person name="Xia D."/>
            <person name="Armstrong S.D."/>
            <person name="Fang Y."/>
            <person name="Donnelly M.J."/>
            <person name="Kadowaki T."/>
            <person name="McGarry J.W."/>
            <person name="Darby A.C."/>
            <person name="Makepeace B.L."/>
        </authorList>
    </citation>
    <scope>NUCLEOTIDE SEQUENCE [LARGE SCALE GENOMIC DNA]</scope>
    <source>
        <strain evidence="10">UoL-UT</strain>
    </source>
</reference>
<gene>
    <name evidence="10" type="ORF">B4U80_00639</name>
</gene>
<proteinExistence type="inferred from homology"/>
<keyword evidence="2" id="KW-0645">Protease</keyword>
<keyword evidence="6" id="KW-0865">Zymogen</keyword>
<name>A0A443RYU7_9ACAR</name>
<dbReference type="PANTHER" id="PTHR12411">
    <property type="entry name" value="CYSTEINE PROTEASE FAMILY C1-RELATED"/>
    <property type="match status" value="1"/>
</dbReference>
<evidence type="ECO:0000256" key="7">
    <source>
        <dbReference type="ARBA" id="ARBA00023157"/>
    </source>
</evidence>
<sequence>MLRFATILAVIAFSDAVHYVIPPNVSPLSQKMIDHINFMNTSWKVRIRTSNAERYSNSALRVQAGNNFDGVSLKYVLRLLGVHKDSHKYRLQEIYHNEIGDIPDSFDSREQWPDCPSIRLIRDQGSCGSCWAFGAVEAMSDRICIASGGKIKVEISAEDLLTCCRGCGYGCNGGFPGAAWEYWVSSGIVTGGLYGSHEGCQPYLIEACEHHTNGTRPPCKEGGGTPKCVHLCEKGYNKSYTADKFYGKNSYAVRSSEKQIQLEIMKNGPVEGAFSVYSDFLNYKSGQYRSIN</sequence>
<dbReference type="Pfam" id="PF00112">
    <property type="entry name" value="Peptidase_C1"/>
    <property type="match status" value="1"/>
</dbReference>
<dbReference type="GO" id="GO:0006508">
    <property type="term" value="P:proteolysis"/>
    <property type="evidence" value="ECO:0007669"/>
    <property type="project" value="UniProtKB-KW"/>
</dbReference>
<evidence type="ECO:0000256" key="3">
    <source>
        <dbReference type="ARBA" id="ARBA00022729"/>
    </source>
</evidence>
<dbReference type="Proteomes" id="UP000288716">
    <property type="component" value="Unassembled WGS sequence"/>
</dbReference>
<dbReference type="FunFam" id="3.90.70.10:FF:000031">
    <property type="entry name" value="Cathepsin B"/>
    <property type="match status" value="1"/>
</dbReference>
<organism evidence="10 11">
    <name type="scientific">Leptotrombidium deliense</name>
    <dbReference type="NCBI Taxonomy" id="299467"/>
    <lineage>
        <taxon>Eukaryota</taxon>
        <taxon>Metazoa</taxon>
        <taxon>Ecdysozoa</taxon>
        <taxon>Arthropoda</taxon>
        <taxon>Chelicerata</taxon>
        <taxon>Arachnida</taxon>
        <taxon>Acari</taxon>
        <taxon>Acariformes</taxon>
        <taxon>Trombidiformes</taxon>
        <taxon>Prostigmata</taxon>
        <taxon>Anystina</taxon>
        <taxon>Parasitengona</taxon>
        <taxon>Trombiculoidea</taxon>
        <taxon>Trombiculidae</taxon>
        <taxon>Leptotrombidium</taxon>
    </lineage>
</organism>
<comment type="similarity">
    <text evidence="1">Belongs to the peptidase C1 family.</text>
</comment>
<dbReference type="CDD" id="cd02620">
    <property type="entry name" value="Peptidase_C1A_CathepsinB"/>
    <property type="match status" value="1"/>
</dbReference>
<evidence type="ECO:0000256" key="8">
    <source>
        <dbReference type="SAM" id="SignalP"/>
    </source>
</evidence>
<keyword evidence="3 8" id="KW-0732">Signal</keyword>
<evidence type="ECO:0000256" key="1">
    <source>
        <dbReference type="ARBA" id="ARBA00008455"/>
    </source>
</evidence>
<evidence type="ECO:0000313" key="11">
    <source>
        <dbReference type="Proteomes" id="UP000288716"/>
    </source>
</evidence>
<dbReference type="InterPro" id="IPR000169">
    <property type="entry name" value="Pept_cys_AS"/>
</dbReference>
<dbReference type="InterPro" id="IPR000668">
    <property type="entry name" value="Peptidase_C1A_C"/>
</dbReference>
<keyword evidence="7" id="KW-1015">Disulfide bond</keyword>
<evidence type="ECO:0000256" key="4">
    <source>
        <dbReference type="ARBA" id="ARBA00022801"/>
    </source>
</evidence>
<dbReference type="STRING" id="299467.A0A443RYU7"/>
<dbReference type="AlphaFoldDB" id="A0A443RYU7"/>
<evidence type="ECO:0000259" key="9">
    <source>
        <dbReference type="SMART" id="SM00645"/>
    </source>
</evidence>
<dbReference type="PROSITE" id="PS00139">
    <property type="entry name" value="THIOL_PROTEASE_CYS"/>
    <property type="match status" value="1"/>
</dbReference>
<comment type="caution">
    <text evidence="10">The sequence shown here is derived from an EMBL/GenBank/DDBJ whole genome shotgun (WGS) entry which is preliminary data.</text>
</comment>
<dbReference type="EMBL" id="NCKV01018644">
    <property type="protein sequence ID" value="RWS20279.1"/>
    <property type="molecule type" value="Genomic_DNA"/>
</dbReference>
<keyword evidence="11" id="KW-1185">Reference proteome</keyword>
<accession>A0A443RYU7</accession>
<evidence type="ECO:0000313" key="10">
    <source>
        <dbReference type="EMBL" id="RWS20279.1"/>
    </source>
</evidence>
<dbReference type="SUPFAM" id="SSF54001">
    <property type="entry name" value="Cysteine proteinases"/>
    <property type="match status" value="1"/>
</dbReference>
<feature type="signal peptide" evidence="8">
    <location>
        <begin position="1"/>
        <end position="16"/>
    </location>
</feature>
<keyword evidence="5" id="KW-0788">Thiol protease</keyword>
<dbReference type="VEuPathDB" id="VectorBase:LDEU011761"/>
<evidence type="ECO:0000256" key="6">
    <source>
        <dbReference type="ARBA" id="ARBA00023145"/>
    </source>
</evidence>
<protein>
    <submittedName>
        <fullName evidence="10">Cathepsin B-like protein</fullName>
    </submittedName>
</protein>
<feature type="chain" id="PRO_5019236318" evidence="8">
    <location>
        <begin position="17"/>
        <end position="292"/>
    </location>
</feature>
<dbReference type="InterPro" id="IPR013128">
    <property type="entry name" value="Peptidase_C1A"/>
</dbReference>
<evidence type="ECO:0000256" key="2">
    <source>
        <dbReference type="ARBA" id="ARBA00022670"/>
    </source>
</evidence>
<dbReference type="OrthoDB" id="640249at2759"/>
<dbReference type="SMART" id="SM00645">
    <property type="entry name" value="Pept_C1"/>
    <property type="match status" value="1"/>
</dbReference>
<evidence type="ECO:0000256" key="5">
    <source>
        <dbReference type="ARBA" id="ARBA00022807"/>
    </source>
</evidence>
<feature type="domain" description="Peptidase C1A papain C-terminal" evidence="9">
    <location>
        <begin position="102"/>
        <end position="292"/>
    </location>
</feature>
<dbReference type="Gene3D" id="3.90.70.10">
    <property type="entry name" value="Cysteine proteinases"/>
    <property type="match status" value="1"/>
</dbReference>